<evidence type="ECO:0008006" key="8">
    <source>
        <dbReference type="Google" id="ProtNLM"/>
    </source>
</evidence>
<evidence type="ECO:0000313" key="6">
    <source>
        <dbReference type="EMBL" id="GGF99802.1"/>
    </source>
</evidence>
<evidence type="ECO:0000256" key="3">
    <source>
        <dbReference type="ARBA" id="ARBA00022989"/>
    </source>
</evidence>
<proteinExistence type="predicted"/>
<dbReference type="RefSeq" id="WP_188543734.1">
    <property type="nucleotide sequence ID" value="NZ_BMCU01000001.1"/>
</dbReference>
<protein>
    <recommendedName>
        <fullName evidence="8">Manganese efflux pump MntP</fullName>
    </recommendedName>
</protein>
<keyword evidence="7" id="KW-1185">Reference proteome</keyword>
<evidence type="ECO:0000313" key="7">
    <source>
        <dbReference type="Proteomes" id="UP000654257"/>
    </source>
</evidence>
<comment type="caution">
    <text evidence="6">The sequence shown here is derived from an EMBL/GenBank/DDBJ whole genome shotgun (WGS) entry which is preliminary data.</text>
</comment>
<dbReference type="Proteomes" id="UP000654257">
    <property type="component" value="Unassembled WGS sequence"/>
</dbReference>
<keyword evidence="1" id="KW-1003">Cell membrane</keyword>
<evidence type="ECO:0000256" key="5">
    <source>
        <dbReference type="SAM" id="Phobius"/>
    </source>
</evidence>
<evidence type="ECO:0000256" key="1">
    <source>
        <dbReference type="ARBA" id="ARBA00022475"/>
    </source>
</evidence>
<feature type="transmembrane region" description="Helical" evidence="5">
    <location>
        <begin position="160"/>
        <end position="178"/>
    </location>
</feature>
<dbReference type="AlphaFoldDB" id="A0A917CVM6"/>
<keyword evidence="3 5" id="KW-1133">Transmembrane helix</keyword>
<dbReference type="PANTHER" id="PTHR35529:SF1">
    <property type="entry name" value="MANGANESE EFFLUX PUMP MNTP-RELATED"/>
    <property type="match status" value="1"/>
</dbReference>
<dbReference type="InterPro" id="IPR003810">
    <property type="entry name" value="Mntp/YtaF"/>
</dbReference>
<dbReference type="PANTHER" id="PTHR35529">
    <property type="entry name" value="MANGANESE EFFLUX PUMP MNTP-RELATED"/>
    <property type="match status" value="1"/>
</dbReference>
<reference evidence="6" key="2">
    <citation type="submission" date="2020-09" db="EMBL/GenBank/DDBJ databases">
        <authorList>
            <person name="Sun Q."/>
            <person name="Sedlacek I."/>
        </authorList>
    </citation>
    <scope>NUCLEOTIDE SEQUENCE</scope>
    <source>
        <strain evidence="6">CCM 7905</strain>
    </source>
</reference>
<evidence type="ECO:0000256" key="4">
    <source>
        <dbReference type="ARBA" id="ARBA00023136"/>
    </source>
</evidence>
<feature type="transmembrane region" description="Helical" evidence="5">
    <location>
        <begin position="70"/>
        <end position="88"/>
    </location>
</feature>
<organism evidence="6 7">
    <name type="scientific">Rhodococcoides trifolii</name>
    <dbReference type="NCBI Taxonomy" id="908250"/>
    <lineage>
        <taxon>Bacteria</taxon>
        <taxon>Bacillati</taxon>
        <taxon>Actinomycetota</taxon>
        <taxon>Actinomycetes</taxon>
        <taxon>Mycobacteriales</taxon>
        <taxon>Nocardiaceae</taxon>
        <taxon>Rhodococcoides</taxon>
    </lineage>
</organism>
<name>A0A917CVM6_9NOCA</name>
<feature type="transmembrane region" description="Helical" evidence="5">
    <location>
        <begin position="34"/>
        <end position="58"/>
    </location>
</feature>
<reference evidence="6" key="1">
    <citation type="journal article" date="2014" name="Int. J. Syst. Evol. Microbiol.">
        <title>Complete genome sequence of Corynebacterium casei LMG S-19264T (=DSM 44701T), isolated from a smear-ripened cheese.</title>
        <authorList>
            <consortium name="US DOE Joint Genome Institute (JGI-PGF)"/>
            <person name="Walter F."/>
            <person name="Albersmeier A."/>
            <person name="Kalinowski J."/>
            <person name="Ruckert C."/>
        </authorList>
    </citation>
    <scope>NUCLEOTIDE SEQUENCE</scope>
    <source>
        <strain evidence="6">CCM 7905</strain>
    </source>
</reference>
<evidence type="ECO:0000256" key="2">
    <source>
        <dbReference type="ARBA" id="ARBA00022692"/>
    </source>
</evidence>
<dbReference type="EMBL" id="BMCU01000001">
    <property type="protein sequence ID" value="GGF99802.1"/>
    <property type="molecule type" value="Genomic_DNA"/>
</dbReference>
<keyword evidence="2 5" id="KW-0812">Transmembrane</keyword>
<dbReference type="Pfam" id="PF02659">
    <property type="entry name" value="Mntp"/>
    <property type="match status" value="1"/>
</dbReference>
<keyword evidence="4 5" id="KW-0472">Membrane</keyword>
<sequence>MAAFLSLVAVAFVLSLDNFQSSIGLGTTKPPWTRIFQCATVFAVFDAVAPMIGVWVGGFVGDELGETAELVAAGLLAAYAVYLIVHSIRTEKAGDLDNPWVILGLPIPLSLDNLFGGAALGALGYSAVLVGVVAGVITFAMSLAGLTIGRFAAAKVPIRTDLFGGVVILVLAGVMVATG</sequence>
<gene>
    <name evidence="6" type="ORF">GCM10007304_12130</name>
</gene>
<feature type="transmembrane region" description="Helical" evidence="5">
    <location>
        <begin position="122"/>
        <end position="148"/>
    </location>
</feature>
<accession>A0A917CVM6</accession>